<organism evidence="2 3">
    <name type="scientific">Novosphingobium aquae</name>
    <dbReference type="NCBI Taxonomy" id="3133435"/>
    <lineage>
        <taxon>Bacteria</taxon>
        <taxon>Pseudomonadati</taxon>
        <taxon>Pseudomonadota</taxon>
        <taxon>Alphaproteobacteria</taxon>
        <taxon>Sphingomonadales</taxon>
        <taxon>Sphingomonadaceae</taxon>
        <taxon>Novosphingobium</taxon>
    </lineage>
</organism>
<dbReference type="PANTHER" id="PTHR39639:SF1">
    <property type="entry name" value="DUF262 DOMAIN-CONTAINING PROTEIN"/>
    <property type="match status" value="1"/>
</dbReference>
<keyword evidence="3" id="KW-1185">Reference proteome</keyword>
<dbReference type="PANTHER" id="PTHR39639">
    <property type="entry name" value="CHROMOSOME 16, WHOLE GENOME SHOTGUN SEQUENCE"/>
    <property type="match status" value="1"/>
</dbReference>
<protein>
    <submittedName>
        <fullName evidence="2">DUF262 domain-containing protein</fullName>
    </submittedName>
</protein>
<dbReference type="RefSeq" id="WP_339967139.1">
    <property type="nucleotide sequence ID" value="NZ_JBBHJY010000005.1"/>
</dbReference>
<dbReference type="InterPro" id="IPR004919">
    <property type="entry name" value="GmrSD_N"/>
</dbReference>
<proteinExistence type="predicted"/>
<dbReference type="EMBL" id="JBBHJY010000005">
    <property type="protein sequence ID" value="MEJ6010469.1"/>
    <property type="molecule type" value="Genomic_DNA"/>
</dbReference>
<accession>A0ABU8S992</accession>
<gene>
    <name evidence="2" type="ORF">WG900_11120</name>
</gene>
<dbReference type="Proteomes" id="UP001379235">
    <property type="component" value="Unassembled WGS sequence"/>
</dbReference>
<reference evidence="2 3" key="1">
    <citation type="submission" date="2024-03" db="EMBL/GenBank/DDBJ databases">
        <authorList>
            <person name="Jo J.-H."/>
        </authorList>
    </citation>
    <scope>NUCLEOTIDE SEQUENCE [LARGE SCALE GENOMIC DNA]</scope>
    <source>
        <strain evidence="2 3">AS3R-12</strain>
    </source>
</reference>
<evidence type="ECO:0000313" key="3">
    <source>
        <dbReference type="Proteomes" id="UP001379235"/>
    </source>
</evidence>
<evidence type="ECO:0000313" key="2">
    <source>
        <dbReference type="EMBL" id="MEJ6010469.1"/>
    </source>
</evidence>
<evidence type="ECO:0000259" key="1">
    <source>
        <dbReference type="Pfam" id="PF03235"/>
    </source>
</evidence>
<name>A0ABU8S992_9SPHN</name>
<sequence>MTDHIEHENDCDEEDPRGLFLESIAEGLATLSEASDTPNGVDPVSSIFSSDDVDFTSDAWMNKIAEVQGWLSLSEDLPITGGERFLQALIDEFDLEPNDLLAPGGANPPLSLCALERLNERVDAAVRLQKNYLEELETKGTNRGSATQSWADAWAEIDAGDEAVTPEPVTAKAAVWPIFQLTKKPPNLTPSYQRGDVWANGDRQSLMESILRGVPLPSVILLRTGPSTPHEVVDGKQRLTAILRFVGKHPVAKQKVAEVTARHKDKKFNDEGRLDDQGKRDLTDLFDDDYPAFRRAWKALEGSPLKSTDENEYYFPFKLRTTGDGGLVGPYLEPLRGKYYTQIKGREINVANQQIVVEALFEDPVDYTVPVIEYTQASQAQIHEVFRLYNKQGVHLNAEEIRNAVYHEVELTRATLAAAGDADPNTDVAKISKSLAGIDNLGRLGAALTDYGFGGTRYKRTKVLAWVISVLVHDSKEVTTEGIKEKDLASTSRNIDDLLKAIQKNGSHPLTQSSTLTRLFSLLLKAVELHSSHDELWSDRFKDGGKGAKWQELQLVGSLVGITMALAASPDDIEGRIEANADAIRTASEESADWQRPEKTQTKTQWDYIAKITTSLLEILGLDPDQAAEAIRLQFGTSGYASLQRMRIKPKS</sequence>
<feature type="domain" description="GmrSD restriction endonucleases N-terminal" evidence="1">
    <location>
        <begin position="187"/>
        <end position="406"/>
    </location>
</feature>
<dbReference type="Pfam" id="PF03235">
    <property type="entry name" value="GmrSD_N"/>
    <property type="match status" value="1"/>
</dbReference>
<comment type="caution">
    <text evidence="2">The sequence shown here is derived from an EMBL/GenBank/DDBJ whole genome shotgun (WGS) entry which is preliminary data.</text>
</comment>